<evidence type="ECO:0000313" key="2">
    <source>
        <dbReference type="EMBL" id="VDP90627.1"/>
    </source>
</evidence>
<proteinExistence type="predicted"/>
<reference evidence="4" key="1">
    <citation type="submission" date="2016-06" db="UniProtKB">
        <authorList>
            <consortium name="WormBaseParasite"/>
        </authorList>
    </citation>
    <scope>IDENTIFICATION</scope>
</reference>
<evidence type="ECO:0000256" key="1">
    <source>
        <dbReference type="SAM" id="Phobius"/>
    </source>
</evidence>
<keyword evidence="1" id="KW-0812">Transmembrane</keyword>
<protein>
    <submittedName>
        <fullName evidence="4">Nitro_FeMo-Co domain-containing protein</fullName>
    </submittedName>
</protein>
<dbReference type="AlphaFoldDB" id="A0A183B2C0"/>
<feature type="transmembrane region" description="Helical" evidence="1">
    <location>
        <begin position="151"/>
        <end position="169"/>
    </location>
</feature>
<evidence type="ECO:0000313" key="4">
    <source>
        <dbReference type="WBParaSite" id="ECPE_0001339401-mRNA-1"/>
    </source>
</evidence>
<dbReference type="Proteomes" id="UP000272942">
    <property type="component" value="Unassembled WGS sequence"/>
</dbReference>
<organism evidence="4">
    <name type="scientific">Echinostoma caproni</name>
    <dbReference type="NCBI Taxonomy" id="27848"/>
    <lineage>
        <taxon>Eukaryota</taxon>
        <taxon>Metazoa</taxon>
        <taxon>Spiralia</taxon>
        <taxon>Lophotrochozoa</taxon>
        <taxon>Platyhelminthes</taxon>
        <taxon>Trematoda</taxon>
        <taxon>Digenea</taxon>
        <taxon>Plagiorchiida</taxon>
        <taxon>Echinostomata</taxon>
        <taxon>Echinostomatoidea</taxon>
        <taxon>Echinostomatidae</taxon>
        <taxon>Echinostoma</taxon>
    </lineage>
</organism>
<gene>
    <name evidence="2" type="ORF">ECPE_LOCUS13355</name>
</gene>
<reference evidence="2 3" key="2">
    <citation type="submission" date="2018-11" db="EMBL/GenBank/DDBJ databases">
        <authorList>
            <consortium name="Pathogen Informatics"/>
        </authorList>
    </citation>
    <scope>NUCLEOTIDE SEQUENCE [LARGE SCALE GENOMIC DNA]</scope>
    <source>
        <strain evidence="2 3">Egypt</strain>
    </source>
</reference>
<keyword evidence="3" id="KW-1185">Reference proteome</keyword>
<feature type="transmembrane region" description="Helical" evidence="1">
    <location>
        <begin position="117"/>
        <end position="139"/>
    </location>
</feature>
<accession>A0A183B2C0</accession>
<dbReference type="Gene3D" id="3.40.630.20">
    <property type="entry name" value="Peptidase C15, pyroglutamyl peptidase I-like"/>
    <property type="match status" value="1"/>
</dbReference>
<keyword evidence="1" id="KW-1133">Transmembrane helix</keyword>
<evidence type="ECO:0000313" key="3">
    <source>
        <dbReference type="Proteomes" id="UP000272942"/>
    </source>
</evidence>
<dbReference type="WBParaSite" id="ECPE_0001339401-mRNA-1">
    <property type="protein sequence ID" value="ECPE_0001339401-mRNA-1"/>
    <property type="gene ID" value="ECPE_0001339401"/>
</dbReference>
<sequence>RQKPNQATTNNRSLIFIDQQRPSGKLFVSIGTHKHPKGFALVVHVGLNDGAEAIILEQQAYKNPYVRLDASGQQCECAEHCAQNGGTVLHCGLNLTRTLDQLKKLGFRAELSFHEDCIAGFITNVYICITLVVPLLMASLIVCQPTFHSGIPSYILITLNSVQFIHLFVTF</sequence>
<dbReference type="OrthoDB" id="407146at2759"/>
<dbReference type="SUPFAM" id="SSF53182">
    <property type="entry name" value="Pyrrolidone carboxyl peptidase (pyroglutamate aminopeptidase)"/>
    <property type="match status" value="1"/>
</dbReference>
<dbReference type="InterPro" id="IPR036440">
    <property type="entry name" value="Peptidase_C15-like_sf"/>
</dbReference>
<name>A0A183B2C0_9TREM</name>
<keyword evidence="1" id="KW-0472">Membrane</keyword>
<dbReference type="EMBL" id="UZAN01054884">
    <property type="protein sequence ID" value="VDP90627.1"/>
    <property type="molecule type" value="Genomic_DNA"/>
</dbReference>